<evidence type="ECO:0000313" key="2">
    <source>
        <dbReference type="EMBL" id="MCJ8011650.1"/>
    </source>
</evidence>
<proteinExistence type="predicted"/>
<dbReference type="Gene3D" id="2.60.40.3830">
    <property type="match status" value="2"/>
</dbReference>
<keyword evidence="1" id="KW-0472">Membrane</keyword>
<name>A0A9X1WPL4_9BACL</name>
<reference evidence="2" key="1">
    <citation type="submission" date="2022-04" db="EMBL/GenBank/DDBJ databases">
        <title>Paenibacillus mangrovi sp. nov., a novel endophytic bacterium isolated from bark of Kandelia candel.</title>
        <authorList>
            <person name="Tuo L."/>
        </authorList>
    </citation>
    <scope>NUCLEOTIDE SEQUENCE</scope>
    <source>
        <strain evidence="2">KQZ6P-2</strain>
    </source>
</reference>
<dbReference type="InterPro" id="IPR032366">
    <property type="entry name" value="DUF4871"/>
</dbReference>
<keyword evidence="3" id="KW-1185">Reference proteome</keyword>
<keyword evidence="1" id="KW-1133">Transmembrane helix</keyword>
<dbReference type="EMBL" id="JALIRP010000002">
    <property type="protein sequence ID" value="MCJ8011650.1"/>
    <property type="molecule type" value="Genomic_DNA"/>
</dbReference>
<accession>A0A9X1WPL4</accession>
<evidence type="ECO:0000313" key="3">
    <source>
        <dbReference type="Proteomes" id="UP001139347"/>
    </source>
</evidence>
<protein>
    <submittedName>
        <fullName evidence="2">DUF4871 domain-containing protein</fullName>
    </submittedName>
</protein>
<feature type="transmembrane region" description="Helical" evidence="1">
    <location>
        <begin position="47"/>
        <end position="69"/>
    </location>
</feature>
<dbReference type="RefSeq" id="WP_244722965.1">
    <property type="nucleotide sequence ID" value="NZ_JALIRP010000002.1"/>
</dbReference>
<dbReference type="AlphaFoldDB" id="A0A9X1WPL4"/>
<evidence type="ECO:0000256" key="1">
    <source>
        <dbReference type="SAM" id="Phobius"/>
    </source>
</evidence>
<organism evidence="2 3">
    <name type="scientific">Paenibacillus mangrovi</name>
    <dbReference type="NCBI Taxonomy" id="2931978"/>
    <lineage>
        <taxon>Bacteria</taxon>
        <taxon>Bacillati</taxon>
        <taxon>Bacillota</taxon>
        <taxon>Bacilli</taxon>
        <taxon>Bacillales</taxon>
        <taxon>Paenibacillaceae</taxon>
        <taxon>Paenibacillus</taxon>
    </lineage>
</organism>
<gene>
    <name evidence="2" type="ORF">MUG84_07780</name>
</gene>
<comment type="caution">
    <text evidence="2">The sequence shown here is derived from an EMBL/GenBank/DDBJ whole genome shotgun (WGS) entry which is preliminary data.</text>
</comment>
<dbReference type="Proteomes" id="UP001139347">
    <property type="component" value="Unassembled WGS sequence"/>
</dbReference>
<keyword evidence="1" id="KW-0812">Transmembrane</keyword>
<dbReference type="Pfam" id="PF16167">
    <property type="entry name" value="DUF4871"/>
    <property type="match status" value="1"/>
</dbReference>
<sequence length="320" mass="36142">MKSTRPEWYEELKHPPFGRNMFTPEMEMRVRHQLASKKQRSSTLSRFILLTAACSVALAFVLLFMYGMLPAASKLAGWVGIPVSKEQDWLPHSVYKQGSAILLETYPGGDYHAGKRSGSWWNIHEPYEQLQNSTIQITATHRQSGTTIIELQETPIDQSMIYADFIRVSSDFALPFPGTWKFDVCIDGMKIGDTVFEVPDSDWQPSPQFEYDSSTLTGNRGRSGFVSSGFTAGSGNKFLWHLWDTKELSGRLVVKAVKKNSTQVLTILDTELSGSQEHQTLPSLMELPESGLWRLMIYVDNKFFDSIVVKVKEPGSEEMP</sequence>